<dbReference type="Proteomes" id="UP000036958">
    <property type="component" value="Unassembled WGS sequence"/>
</dbReference>
<keyword evidence="1" id="KW-0732">Signal</keyword>
<dbReference type="STRING" id="1409788.NC99_41830"/>
<comment type="caution">
    <text evidence="3">The sequence shown here is derived from an EMBL/GenBank/DDBJ whole genome shotgun (WGS) entry which is preliminary data.</text>
</comment>
<protein>
    <recommendedName>
        <fullName evidence="2">DUF4382 domain-containing protein</fullName>
    </recommendedName>
</protein>
<dbReference type="OrthoDB" id="1415350at2"/>
<keyword evidence="4" id="KW-1185">Reference proteome</keyword>
<dbReference type="RefSeq" id="WP_053187793.1">
    <property type="nucleotide sequence ID" value="NZ_LGIA01000205.1"/>
</dbReference>
<proteinExistence type="predicted"/>
<feature type="chain" id="PRO_5005591187" description="DUF4382 domain-containing protein" evidence="1">
    <location>
        <begin position="21"/>
        <end position="318"/>
    </location>
</feature>
<evidence type="ECO:0000259" key="2">
    <source>
        <dbReference type="Pfam" id="PF14321"/>
    </source>
</evidence>
<name>A0A0L8V3Z8_9BACT</name>
<dbReference type="AlphaFoldDB" id="A0A0L8V3Z8"/>
<feature type="domain" description="DUF4382" evidence="2">
    <location>
        <begin position="32"/>
        <end position="176"/>
    </location>
</feature>
<reference evidence="4" key="1">
    <citation type="submission" date="2015-07" db="EMBL/GenBank/DDBJ databases">
        <title>Genome sequencing of Sunxiuqinia dokdonensis strain SK.</title>
        <authorList>
            <person name="Ahn S."/>
            <person name="Kim B.-C."/>
        </authorList>
    </citation>
    <scope>NUCLEOTIDE SEQUENCE [LARGE SCALE GENOMIC DNA]</scope>
    <source>
        <strain evidence="4">SK</strain>
    </source>
</reference>
<dbReference type="EMBL" id="LGIA01000205">
    <property type="protein sequence ID" value="KOH42967.1"/>
    <property type="molecule type" value="Genomic_DNA"/>
</dbReference>
<evidence type="ECO:0000313" key="4">
    <source>
        <dbReference type="Proteomes" id="UP000036958"/>
    </source>
</evidence>
<gene>
    <name evidence="3" type="ORF">NC99_41830</name>
</gene>
<dbReference type="Pfam" id="PF14321">
    <property type="entry name" value="DUF4382"/>
    <property type="match status" value="1"/>
</dbReference>
<evidence type="ECO:0000313" key="3">
    <source>
        <dbReference type="EMBL" id="KOH42967.1"/>
    </source>
</evidence>
<dbReference type="InterPro" id="IPR025491">
    <property type="entry name" value="DUF4382"/>
</dbReference>
<organism evidence="3 4">
    <name type="scientific">Sunxiuqinia dokdonensis</name>
    <dbReference type="NCBI Taxonomy" id="1409788"/>
    <lineage>
        <taxon>Bacteria</taxon>
        <taxon>Pseudomonadati</taxon>
        <taxon>Bacteroidota</taxon>
        <taxon>Bacteroidia</taxon>
        <taxon>Marinilabiliales</taxon>
        <taxon>Prolixibacteraceae</taxon>
        <taxon>Sunxiuqinia</taxon>
    </lineage>
</organism>
<accession>A0A0L8V3Z8</accession>
<evidence type="ECO:0000256" key="1">
    <source>
        <dbReference type="SAM" id="SignalP"/>
    </source>
</evidence>
<feature type="signal peptide" evidence="1">
    <location>
        <begin position="1"/>
        <end position="20"/>
    </location>
</feature>
<dbReference type="PROSITE" id="PS51257">
    <property type="entry name" value="PROKAR_LIPOPROTEIN"/>
    <property type="match status" value="1"/>
</dbReference>
<sequence length="318" mass="34390">MKTKISILLVLFIFSMVAISCSDDDDVEKQHGELNVKVTDAPSDDANIQGTFVTISEVKIDGQVVEGFTAQTIEISAYQNGNTKLLVNETLEAESYNSVSLVLDYENDAEGNSPGCYVLTDDDNKHALEAASSSTTEVTFNKPFQVEANGMTDLVIDFDLRKAIVRNEDGGDSEYKFVTSAELTNSLRIVQEDECGAINGEINNHTEAEGELVIYAYKKGSFDAETETQGQGNSQVMFANAETSAKVATDGSYKLSFLEEGEYEVHVASYEEDANGQIAFTGMVQASSSISGLLLNNVSVEANSQVNLNIDLSILADL</sequence>